<evidence type="ECO:0000313" key="3">
    <source>
        <dbReference type="Proteomes" id="UP000887159"/>
    </source>
</evidence>
<organism evidence="2 3">
    <name type="scientific">Trichonephila clavipes</name>
    <name type="common">Golden silk orbweaver</name>
    <name type="synonym">Nephila clavipes</name>
    <dbReference type="NCBI Taxonomy" id="2585209"/>
    <lineage>
        <taxon>Eukaryota</taxon>
        <taxon>Metazoa</taxon>
        <taxon>Ecdysozoa</taxon>
        <taxon>Arthropoda</taxon>
        <taxon>Chelicerata</taxon>
        <taxon>Arachnida</taxon>
        <taxon>Araneae</taxon>
        <taxon>Araneomorphae</taxon>
        <taxon>Entelegynae</taxon>
        <taxon>Araneoidea</taxon>
        <taxon>Nephilidae</taxon>
        <taxon>Trichonephila</taxon>
    </lineage>
</organism>
<feature type="region of interest" description="Disordered" evidence="1">
    <location>
        <begin position="1"/>
        <end position="31"/>
    </location>
</feature>
<dbReference type="EMBL" id="BMAU01021369">
    <property type="protein sequence ID" value="GFY24338.1"/>
    <property type="molecule type" value="Genomic_DNA"/>
</dbReference>
<dbReference type="AlphaFoldDB" id="A0A8X6VXF3"/>
<protein>
    <submittedName>
        <fullName evidence="2">Uncharacterized protein</fullName>
    </submittedName>
</protein>
<sequence>MPKHKLSQRTVQGHSYHRINDTGSPRYRSPNMRPGLSHYFTPYNQDFPHRKLVVVVVSSPKGRNEVFQNLGQVGLLQYRWRHHLSLSPAQVFWLATLTAVPLGLGSNPGEDMDVCKCIVPLRHGATLNSRRAASPLVCLLEGVERWEAPDHSQMSSLKIGVETSQIVLSPDWCSKLRLTTGVT</sequence>
<evidence type="ECO:0000313" key="2">
    <source>
        <dbReference type="EMBL" id="GFY24338.1"/>
    </source>
</evidence>
<accession>A0A8X6VXF3</accession>
<evidence type="ECO:0000256" key="1">
    <source>
        <dbReference type="SAM" id="MobiDB-lite"/>
    </source>
</evidence>
<proteinExistence type="predicted"/>
<reference evidence="2" key="1">
    <citation type="submission" date="2020-08" db="EMBL/GenBank/DDBJ databases">
        <title>Multicomponent nature underlies the extraordinary mechanical properties of spider dragline silk.</title>
        <authorList>
            <person name="Kono N."/>
            <person name="Nakamura H."/>
            <person name="Mori M."/>
            <person name="Yoshida Y."/>
            <person name="Ohtoshi R."/>
            <person name="Malay A.D."/>
            <person name="Moran D.A.P."/>
            <person name="Tomita M."/>
            <person name="Numata K."/>
            <person name="Arakawa K."/>
        </authorList>
    </citation>
    <scope>NUCLEOTIDE SEQUENCE</scope>
</reference>
<comment type="caution">
    <text evidence="2">The sequence shown here is derived from an EMBL/GenBank/DDBJ whole genome shotgun (WGS) entry which is preliminary data.</text>
</comment>
<dbReference type="Proteomes" id="UP000887159">
    <property type="component" value="Unassembled WGS sequence"/>
</dbReference>
<name>A0A8X6VXF3_TRICX</name>
<keyword evidence="3" id="KW-1185">Reference proteome</keyword>
<gene>
    <name evidence="2" type="primary">NCL1_44964</name>
    <name evidence="2" type="ORF">TNCV_1013871</name>
</gene>